<dbReference type="PROSITE" id="PS50888">
    <property type="entry name" value="BHLH"/>
    <property type="match status" value="1"/>
</dbReference>
<evidence type="ECO:0000256" key="1">
    <source>
        <dbReference type="ARBA" id="ARBA00004123"/>
    </source>
</evidence>
<evidence type="ECO:0000313" key="7">
    <source>
        <dbReference type="EMBL" id="MBA4671873.1"/>
    </source>
</evidence>
<organism evidence="7">
    <name type="scientific">Opuntia streptacantha</name>
    <name type="common">Prickly pear cactus</name>
    <name type="synonym">Opuntia cardona</name>
    <dbReference type="NCBI Taxonomy" id="393608"/>
    <lineage>
        <taxon>Eukaryota</taxon>
        <taxon>Viridiplantae</taxon>
        <taxon>Streptophyta</taxon>
        <taxon>Embryophyta</taxon>
        <taxon>Tracheophyta</taxon>
        <taxon>Spermatophyta</taxon>
        <taxon>Magnoliopsida</taxon>
        <taxon>eudicotyledons</taxon>
        <taxon>Gunneridae</taxon>
        <taxon>Pentapetalae</taxon>
        <taxon>Caryophyllales</taxon>
        <taxon>Cactineae</taxon>
        <taxon>Cactaceae</taxon>
        <taxon>Opuntioideae</taxon>
        <taxon>Opuntia</taxon>
    </lineage>
</organism>
<evidence type="ECO:0000256" key="2">
    <source>
        <dbReference type="ARBA" id="ARBA00023015"/>
    </source>
</evidence>
<feature type="region of interest" description="Disordered" evidence="5">
    <location>
        <begin position="249"/>
        <end position="271"/>
    </location>
</feature>
<evidence type="ECO:0000256" key="4">
    <source>
        <dbReference type="ARBA" id="ARBA00023242"/>
    </source>
</evidence>
<protein>
    <recommendedName>
        <fullName evidence="6">BHLH domain-containing protein</fullName>
    </recommendedName>
</protein>
<dbReference type="InterPro" id="IPR011598">
    <property type="entry name" value="bHLH_dom"/>
</dbReference>
<dbReference type="GO" id="GO:0046983">
    <property type="term" value="F:protein dimerization activity"/>
    <property type="evidence" value="ECO:0007669"/>
    <property type="project" value="InterPro"/>
</dbReference>
<dbReference type="InterPro" id="IPR037546">
    <property type="entry name" value="SAC51-like"/>
</dbReference>
<keyword evidence="4" id="KW-0539">Nucleus</keyword>
<reference evidence="7" key="2">
    <citation type="submission" date="2020-07" db="EMBL/GenBank/DDBJ databases">
        <authorList>
            <person name="Vera ALvarez R."/>
            <person name="Arias-Moreno D.M."/>
            <person name="Jimenez-Jacinto V."/>
            <person name="Jimenez-Bremont J.F."/>
            <person name="Swaminathan K."/>
            <person name="Moose S.P."/>
            <person name="Guerrero-Gonzalez M.L."/>
            <person name="Marino-Ramirez L."/>
            <person name="Landsman D."/>
            <person name="Rodriguez-Kessler M."/>
            <person name="Delgado-Sanchez P."/>
        </authorList>
    </citation>
    <scope>NUCLEOTIDE SEQUENCE</scope>
    <source>
        <tissue evidence="7">Cladode</tissue>
    </source>
</reference>
<evidence type="ECO:0000259" key="6">
    <source>
        <dbReference type="PROSITE" id="PS50888"/>
    </source>
</evidence>
<proteinExistence type="predicted"/>
<sequence>MGKDIEFWLNQQPQHGQCFDAEYLKLPFDFGMQNTSIPFARPCTDPAPPNCALPALRYSELPSLMSMQRKQPHGWFYCLPHLRQGLKHNTALQAKLLHNANCFGKVPNENCEVANTAVPAIRPTPKQFLVFDHTDNKTTMMFSSGVGPQMEGLSSWSPRLAHYWNTHEGELGVGSDRHHNSRPILTDELDDDHVTNEESEMYEDSEEIDALLYSDNEGNYSDDDEETSTGHSPSLLTAHEKEDWFDDDTDEVASSAGPPVKRQKLSDSGCEDPCVTDAVISVNPNRSLEYEDGAESGCASRKPVRSLPGNTRLRDEKLRETVSILQTIIPGEKGKDAIMVLDEAINYLGTLKSEARTLGLSSL</sequence>
<feature type="domain" description="BHLH" evidence="6">
    <location>
        <begin position="302"/>
        <end position="351"/>
    </location>
</feature>
<comment type="subcellular location">
    <subcellularLocation>
        <location evidence="1">Nucleus</location>
    </subcellularLocation>
</comment>
<dbReference type="AlphaFoldDB" id="A0A7C9AQC0"/>
<evidence type="ECO:0000256" key="3">
    <source>
        <dbReference type="ARBA" id="ARBA00023163"/>
    </source>
</evidence>
<dbReference type="EMBL" id="GISG01252698">
    <property type="protein sequence ID" value="MBA4671874.1"/>
    <property type="molecule type" value="Transcribed_RNA"/>
</dbReference>
<feature type="region of interest" description="Disordered" evidence="5">
    <location>
        <begin position="171"/>
        <end position="206"/>
    </location>
</feature>
<keyword evidence="2" id="KW-0805">Transcription regulation</keyword>
<dbReference type="PANTHER" id="PTHR36066">
    <property type="entry name" value="TRANSCRIPTION FACTOR BHLH145"/>
    <property type="match status" value="1"/>
</dbReference>
<dbReference type="PANTHER" id="PTHR36066:SF2">
    <property type="entry name" value="TRANSCRIPTION FACTOR BHLH145"/>
    <property type="match status" value="1"/>
</dbReference>
<dbReference type="EMBL" id="GISG01252696">
    <property type="protein sequence ID" value="MBA4671873.1"/>
    <property type="molecule type" value="Transcribed_RNA"/>
</dbReference>
<name>A0A7C9AQC0_OPUST</name>
<reference evidence="7" key="1">
    <citation type="journal article" date="2013" name="J. Plant Res.">
        <title>Effect of fungi and light on seed germination of three Opuntia species from semiarid lands of central Mexico.</title>
        <authorList>
            <person name="Delgado-Sanchez P."/>
            <person name="Jimenez-Bremont J.F."/>
            <person name="Guerrero-Gonzalez Mde L."/>
            <person name="Flores J."/>
        </authorList>
    </citation>
    <scope>NUCLEOTIDE SEQUENCE</scope>
    <source>
        <tissue evidence="7">Cladode</tissue>
    </source>
</reference>
<accession>A0A7C9AQC0</accession>
<evidence type="ECO:0000256" key="5">
    <source>
        <dbReference type="SAM" id="MobiDB-lite"/>
    </source>
</evidence>
<dbReference type="GO" id="GO:0005634">
    <property type="term" value="C:nucleus"/>
    <property type="evidence" value="ECO:0007669"/>
    <property type="project" value="UniProtKB-SubCell"/>
</dbReference>
<feature type="compositionally biased region" description="Acidic residues" evidence="5">
    <location>
        <begin position="187"/>
        <end position="206"/>
    </location>
</feature>
<keyword evidence="3" id="KW-0804">Transcription</keyword>